<keyword evidence="5 6" id="KW-0535">Nitrogen fixation</keyword>
<comment type="function">
    <text evidence="1 6">May protect the nitrogenase Fe-Mo protein from oxidative damage.</text>
</comment>
<evidence type="ECO:0000256" key="2">
    <source>
        <dbReference type="ARBA" id="ARBA00008351"/>
    </source>
</evidence>
<comment type="caution">
    <text evidence="7">The sequence shown here is derived from an EMBL/GenBank/DDBJ whole genome shotgun (WGS) entry which is preliminary data.</text>
</comment>
<comment type="similarity">
    <text evidence="2 6">Belongs to the NifW family.</text>
</comment>
<evidence type="ECO:0000313" key="7">
    <source>
        <dbReference type="EMBL" id="KWV58179.1"/>
    </source>
</evidence>
<sequence>MSDTPATAGIMERLNAAASAEEFFALLDVGYDPKILDVARLHILGRMGQHLAKEQFAGVSEPEVMARCKAMLEQAYADFVVSSPIDQRVFKVLRDAVAEPKNAEHKNAEHKNAEPKRPAFVPLSVLK</sequence>
<dbReference type="GO" id="GO:0009399">
    <property type="term" value="P:nitrogen fixation"/>
    <property type="evidence" value="ECO:0007669"/>
    <property type="project" value="UniProtKB-UniRule"/>
</dbReference>
<reference evidence="7 8" key="1">
    <citation type="submission" date="2015-11" db="EMBL/GenBank/DDBJ databases">
        <title>Draft Genome Sequence of the Strain BR 10303 (Bradyrhizobium sp.) isolated from nodules of Centrolobium paraense.</title>
        <authorList>
            <person name="Zelli J.E."/>
            <person name="Simoes-Araujo J.L."/>
            <person name="Barauna A.C."/>
            <person name="Silva K."/>
        </authorList>
    </citation>
    <scope>NUCLEOTIDE SEQUENCE [LARGE SCALE GENOMIC DNA]</scope>
    <source>
        <strain evidence="7 8">BR 10303</strain>
    </source>
</reference>
<accession>A0A109JZT4</accession>
<organism evidence="7 8">
    <name type="scientific">Bradyrhizobium macuxiense</name>
    <dbReference type="NCBI Taxonomy" id="1755647"/>
    <lineage>
        <taxon>Bacteria</taxon>
        <taxon>Pseudomonadati</taxon>
        <taxon>Pseudomonadota</taxon>
        <taxon>Alphaproteobacteria</taxon>
        <taxon>Hyphomicrobiales</taxon>
        <taxon>Nitrobacteraceae</taxon>
        <taxon>Bradyrhizobium</taxon>
    </lineage>
</organism>
<keyword evidence="8" id="KW-1185">Reference proteome</keyword>
<evidence type="ECO:0000313" key="8">
    <source>
        <dbReference type="Proteomes" id="UP000057737"/>
    </source>
</evidence>
<name>A0A109JZT4_9BRAD</name>
<dbReference type="NCBIfam" id="NF002009">
    <property type="entry name" value="PRK00810.1"/>
    <property type="match status" value="1"/>
</dbReference>
<evidence type="ECO:0000256" key="3">
    <source>
        <dbReference type="ARBA" id="ARBA00011284"/>
    </source>
</evidence>
<dbReference type="Pfam" id="PF03206">
    <property type="entry name" value="NifW"/>
    <property type="match status" value="1"/>
</dbReference>
<evidence type="ECO:0000256" key="4">
    <source>
        <dbReference type="ARBA" id="ARBA00016274"/>
    </source>
</evidence>
<dbReference type="Proteomes" id="UP000057737">
    <property type="component" value="Unassembled WGS sequence"/>
</dbReference>
<dbReference type="AlphaFoldDB" id="A0A109JZT4"/>
<proteinExistence type="inferred from homology"/>
<evidence type="ECO:0000256" key="5">
    <source>
        <dbReference type="ARBA" id="ARBA00023231"/>
    </source>
</evidence>
<evidence type="ECO:0000256" key="1">
    <source>
        <dbReference type="ARBA" id="ARBA00002247"/>
    </source>
</evidence>
<protein>
    <recommendedName>
        <fullName evidence="4 6">Nitrogenase-stabilizing/protective protein NifW</fullName>
    </recommendedName>
</protein>
<comment type="subunit">
    <text evidence="3 6">Homotrimer; associates with NifD.</text>
</comment>
<dbReference type="InterPro" id="IPR004893">
    <property type="entry name" value="NifW"/>
</dbReference>
<dbReference type="OrthoDB" id="9811868at2"/>
<evidence type="ECO:0000256" key="6">
    <source>
        <dbReference type="HAMAP-Rule" id="MF_00529"/>
    </source>
</evidence>
<dbReference type="HAMAP" id="MF_00529">
    <property type="entry name" value="NifW"/>
    <property type="match status" value="1"/>
</dbReference>
<gene>
    <name evidence="6 7" type="primary">nifW</name>
    <name evidence="7" type="ORF">AS156_35830</name>
</gene>
<dbReference type="RefSeq" id="WP_066503889.1">
    <property type="nucleotide sequence ID" value="NZ_LNCU01000039.1"/>
</dbReference>
<dbReference type="EMBL" id="LNCU01000039">
    <property type="protein sequence ID" value="KWV58179.1"/>
    <property type="molecule type" value="Genomic_DNA"/>
</dbReference>